<evidence type="ECO:0000256" key="11">
    <source>
        <dbReference type="ARBA" id="ARBA00049436"/>
    </source>
</evidence>
<sequence length="445" mass="50053">MSKVTKESILKRAEDLDVKFIKLQFTDVFGTTKNVAIPASQLEKALDGDVMFDGSSIEGFVRIEESDMYLKPDMNTFSLIPWQSEYGNVARLICDVYNPDGKPFEGCPRNVLKKVIKEAEKMGFSMNAGPEAEFYLFERDENDMPTTDSRDYGGYFDLSPVDLGDEVRRAIVTSLMGMGFDIEMSHHEVGEGQHEIGFKYAPALTTADNVVTFKFVVRKIAMQYGLHATFMPKPLFGKAGSGMHTHQSLFIKGKNQNAFYDENAKYQLSKTALYYIGGLLGHARGYSAITNPIVNSYKRLVPGYEAPVYIAWSEKNRSPLVRIPARRGMGTRAELRNPDPACNPYLALAVMLKAGLDGIKKKTDPGDPVNLNIYHLTGKQKKDLNIKSLPASLSEALDELEADDVVRSALGPHVYENFMTAKRIEWDEYRTQVHQWEVDRYLGIY</sequence>
<reference evidence="23" key="3">
    <citation type="journal article" date="2011" name="PLoS ONE">
        <title>Genome sequence of a mesophilic hydrogenotrophic methanogen Methanocella paludicola, the first cultivated representative of the order Methanocellales.</title>
        <authorList>
            <person name="Sakai S."/>
            <person name="Takaki Y."/>
            <person name="Shimamura S."/>
            <person name="Sekine M."/>
            <person name="Tajima T."/>
            <person name="Kosugi H."/>
            <person name="Ichikawa N."/>
            <person name="Tasumi E."/>
            <person name="Hiraki A.T."/>
            <person name="Shimizu A."/>
            <person name="Kato Y."/>
            <person name="Nishiko R."/>
            <person name="Mori K."/>
            <person name="Fujita N."/>
            <person name="Imachi H."/>
            <person name="Takai K."/>
        </authorList>
    </citation>
    <scope>NUCLEOTIDE SEQUENCE [LARGE SCALE GENOMIC DNA]</scope>
    <source>
        <strain evidence="23">DSM 17711 / JCM 13418 / NBRC 101707 / SANAE</strain>
    </source>
</reference>
<comment type="similarity">
    <text evidence="2 16 17">Belongs to the glutamine synthetase family.</text>
</comment>
<feature type="modified residue" description="O-AMP-tyrosine" evidence="15">
    <location>
        <position position="374"/>
    </location>
</feature>
<dbReference type="AlphaFoldDB" id="D1Z1I0"/>
<dbReference type="Gene3D" id="3.10.20.70">
    <property type="entry name" value="Glutamine synthetase, N-terminal domain"/>
    <property type="match status" value="1"/>
</dbReference>
<feature type="binding site" evidence="13">
    <location>
        <begin position="198"/>
        <end position="200"/>
    </location>
    <ligand>
        <name>ATP</name>
        <dbReference type="ChEBI" id="CHEBI:30616"/>
    </ligand>
</feature>
<dbReference type="KEGG" id="mpd:MCP_2480"/>
<evidence type="ECO:0000256" key="8">
    <source>
        <dbReference type="ARBA" id="ARBA00022741"/>
    </source>
</evidence>
<feature type="binding site" evidence="12">
    <location>
        <position position="336"/>
    </location>
    <ligand>
        <name>L-glutamate</name>
        <dbReference type="ChEBI" id="CHEBI:29985"/>
    </ligand>
</feature>
<evidence type="ECO:0000256" key="17">
    <source>
        <dbReference type="RuleBase" id="RU000384"/>
    </source>
</evidence>
<dbReference type="NCBIfam" id="TIGR00653">
    <property type="entry name" value="GlnA"/>
    <property type="match status" value="1"/>
</dbReference>
<dbReference type="InterPro" id="IPR027303">
    <property type="entry name" value="Gln_synth_gly_rich_site"/>
</dbReference>
<feature type="binding site" evidence="14">
    <location>
        <position position="244"/>
    </location>
    <ligand>
        <name>Mg(2+)</name>
        <dbReference type="ChEBI" id="CHEBI:18420"/>
        <label>1</label>
    </ligand>
</feature>
<dbReference type="GeneID" id="8682239"/>
<evidence type="ECO:0000256" key="12">
    <source>
        <dbReference type="PIRSR" id="PIRSR604809-1"/>
    </source>
</evidence>
<evidence type="ECO:0000256" key="19">
    <source>
        <dbReference type="RuleBase" id="RU004356"/>
    </source>
</evidence>
<feature type="binding site" evidence="14">
    <location>
        <position position="195"/>
    </location>
    <ligand>
        <name>Mg(2+)</name>
        <dbReference type="ChEBI" id="CHEBI:18420"/>
        <label>1</label>
    </ligand>
</feature>
<evidence type="ECO:0000256" key="1">
    <source>
        <dbReference type="ARBA" id="ARBA00004496"/>
    </source>
</evidence>
<comment type="cofactor">
    <cofactor evidence="14">
        <name>Mg(2+)</name>
        <dbReference type="ChEBI" id="CHEBI:18420"/>
    </cofactor>
    <text evidence="14">Binds 2 Mg(2+) ions per subunit.</text>
</comment>
<evidence type="ECO:0000256" key="15">
    <source>
        <dbReference type="PIRSR" id="PIRSR604809-50"/>
    </source>
</evidence>
<dbReference type="InterPro" id="IPR036651">
    <property type="entry name" value="Gln_synt_N_sf"/>
</dbReference>
<keyword evidence="7 14" id="KW-0479">Metal-binding</keyword>
<feature type="binding site" evidence="14">
    <location>
        <position position="133"/>
    </location>
    <ligand>
        <name>Mg(2+)</name>
        <dbReference type="ChEBI" id="CHEBI:18420"/>
        <label>1</label>
    </ligand>
</feature>
<evidence type="ECO:0000256" key="9">
    <source>
        <dbReference type="ARBA" id="ARBA00022840"/>
    </source>
</evidence>
<keyword evidence="23" id="KW-1185">Reference proteome</keyword>
<dbReference type="eggNOG" id="arCOG01909">
    <property type="taxonomic scope" value="Archaea"/>
</dbReference>
<dbReference type="RefSeq" id="WP_012901226.1">
    <property type="nucleotide sequence ID" value="NC_013665.1"/>
</dbReference>
<dbReference type="GO" id="GO:0004356">
    <property type="term" value="F:glutamine synthetase activity"/>
    <property type="evidence" value="ECO:0007669"/>
    <property type="project" value="UniProtKB-EC"/>
</dbReference>
<evidence type="ECO:0000256" key="2">
    <source>
        <dbReference type="ARBA" id="ARBA00009897"/>
    </source>
</evidence>
<proteinExistence type="inferred from homology"/>
<reference evidence="22 23" key="2">
    <citation type="journal article" date="2008" name="Int. J. Syst. Evol. Microbiol.">
        <title>Methanocella paludicola gen. nov., sp. nov., a methane-producing archaeon, the first isolate of the lineage 'Rice Cluster I', and proposal of the new archaeal order Methanocellales ord. nov.</title>
        <authorList>
            <person name="Sakai S."/>
            <person name="Imachi H."/>
            <person name="Hanada S."/>
            <person name="Ohashi A."/>
            <person name="Harada H."/>
            <person name="Kamagata Y."/>
        </authorList>
    </citation>
    <scope>NUCLEOTIDE SEQUENCE [LARGE SCALE GENOMIC DNA]</scope>
    <source>
        <strain evidence="23">DSM 17711 / JCM 13418 / NBRC 101707 / SANAE</strain>
    </source>
</reference>
<evidence type="ECO:0000256" key="16">
    <source>
        <dbReference type="PROSITE-ProRule" id="PRU01330"/>
    </source>
</evidence>
<dbReference type="InterPro" id="IPR027302">
    <property type="entry name" value="Gln_synth_N_conserv_site"/>
</dbReference>
<gene>
    <name evidence="22" type="primary">glnA-2</name>
    <name evidence="22" type="ordered locus">MCP_2480</name>
</gene>
<dbReference type="OrthoDB" id="36124at2157"/>
<dbReference type="PANTHER" id="PTHR43785">
    <property type="entry name" value="GAMMA-GLUTAMYLPUTRESCINE SYNTHETASE"/>
    <property type="match status" value="1"/>
</dbReference>
<accession>D1Z1I0</accession>
<keyword evidence="5 18" id="KW-0963">Cytoplasm</keyword>
<dbReference type="PROSITE" id="PS51986">
    <property type="entry name" value="GS_BETA_GRASP"/>
    <property type="match status" value="1"/>
</dbReference>
<keyword evidence="8 13" id="KW-0547">Nucleotide-binding</keyword>
<evidence type="ECO:0000256" key="10">
    <source>
        <dbReference type="ARBA" id="ARBA00022842"/>
    </source>
</evidence>
<feature type="binding site" evidence="12">
    <location>
        <position position="299"/>
    </location>
    <ligand>
        <name>L-glutamate</name>
        <dbReference type="ChEBI" id="CHEBI:29985"/>
    </ligand>
</feature>
<dbReference type="FunFam" id="3.30.590.10:FF:000003">
    <property type="entry name" value="Glutamine synthetase 2"/>
    <property type="match status" value="1"/>
</dbReference>
<dbReference type="GO" id="GO:0005737">
    <property type="term" value="C:cytoplasm"/>
    <property type="evidence" value="ECO:0007669"/>
    <property type="project" value="UniProtKB-SubCell"/>
</dbReference>
<dbReference type="Pfam" id="PF03951">
    <property type="entry name" value="Gln-synt_N"/>
    <property type="match status" value="1"/>
</dbReference>
<dbReference type="PANTHER" id="PTHR43785:SF12">
    <property type="entry name" value="TYPE-1 GLUTAMINE SYNTHETASE 2"/>
    <property type="match status" value="1"/>
</dbReference>
<comment type="subcellular location">
    <subcellularLocation>
        <location evidence="1 18">Cytoplasm</location>
    </subcellularLocation>
</comment>
<evidence type="ECO:0000256" key="14">
    <source>
        <dbReference type="PIRSR" id="PIRSR604809-3"/>
    </source>
</evidence>
<dbReference type="PROSITE" id="PS00180">
    <property type="entry name" value="GLNA_1"/>
    <property type="match status" value="1"/>
</dbReference>
<feature type="domain" description="GS beta-grasp" evidence="20">
    <location>
        <begin position="16"/>
        <end position="101"/>
    </location>
</feature>
<keyword evidence="15" id="KW-0597">Phosphoprotein</keyword>
<feature type="binding site" evidence="14">
    <location>
        <position position="188"/>
    </location>
    <ligand>
        <name>Mg(2+)</name>
        <dbReference type="ChEBI" id="CHEBI:18420"/>
        <label>1</label>
    </ligand>
</feature>
<evidence type="ECO:0000313" key="23">
    <source>
        <dbReference type="Proteomes" id="UP000001882"/>
    </source>
</evidence>
<evidence type="ECO:0000256" key="13">
    <source>
        <dbReference type="PIRSR" id="PIRSR604809-2"/>
    </source>
</evidence>
<dbReference type="SUPFAM" id="SSF55931">
    <property type="entry name" value="Glutamine synthetase/guanido kinase"/>
    <property type="match status" value="1"/>
</dbReference>
<dbReference type="InterPro" id="IPR014746">
    <property type="entry name" value="Gln_synth/guanido_kin_cat_dom"/>
</dbReference>
<dbReference type="PROSITE" id="PS00181">
    <property type="entry name" value="GLNA_ATP"/>
    <property type="match status" value="1"/>
</dbReference>
<dbReference type="Pfam" id="PF00120">
    <property type="entry name" value="Gln-synt_C"/>
    <property type="match status" value="1"/>
</dbReference>
<feature type="domain" description="GS catalytic" evidence="21">
    <location>
        <begin position="108"/>
        <end position="445"/>
    </location>
</feature>
<dbReference type="GO" id="GO:0005524">
    <property type="term" value="F:ATP binding"/>
    <property type="evidence" value="ECO:0007669"/>
    <property type="project" value="UniProtKB-KW"/>
</dbReference>
<evidence type="ECO:0000256" key="7">
    <source>
        <dbReference type="ARBA" id="ARBA00022723"/>
    </source>
</evidence>
<dbReference type="InterPro" id="IPR008147">
    <property type="entry name" value="Gln_synt_N"/>
</dbReference>
<evidence type="ECO:0000313" key="22">
    <source>
        <dbReference type="EMBL" id="BAI62552.1"/>
    </source>
</evidence>
<feature type="binding site" evidence="13">
    <location>
        <position position="317"/>
    </location>
    <ligand>
        <name>ATP</name>
        <dbReference type="ChEBI" id="CHEBI:30616"/>
    </ligand>
</feature>
<keyword evidence="9 13" id="KW-0067">ATP-binding</keyword>
<dbReference type="Gene3D" id="3.30.590.10">
    <property type="entry name" value="Glutamine synthetase/guanido kinase, catalytic domain"/>
    <property type="match status" value="1"/>
</dbReference>
<dbReference type="PROSITE" id="PS51987">
    <property type="entry name" value="GS_CATALYTIC"/>
    <property type="match status" value="1"/>
</dbReference>
<comment type="catalytic activity">
    <reaction evidence="11 19">
        <text>L-glutamate + NH4(+) + ATP = L-glutamine + ADP + phosphate + H(+)</text>
        <dbReference type="Rhea" id="RHEA:16169"/>
        <dbReference type="ChEBI" id="CHEBI:15378"/>
        <dbReference type="ChEBI" id="CHEBI:28938"/>
        <dbReference type="ChEBI" id="CHEBI:29985"/>
        <dbReference type="ChEBI" id="CHEBI:30616"/>
        <dbReference type="ChEBI" id="CHEBI:43474"/>
        <dbReference type="ChEBI" id="CHEBI:58359"/>
        <dbReference type="ChEBI" id="CHEBI:456216"/>
        <dbReference type="EC" id="6.3.1.2"/>
    </reaction>
</comment>
<reference evidence="22 23" key="1">
    <citation type="journal article" date="2007" name="Appl. Environ. Microbiol.">
        <title>Isolation of key methanogens for global methane emission from rice paddy fields: a novel isolate affiliated with the clone cluster rice cluster I.</title>
        <authorList>
            <person name="Sakai S."/>
            <person name="Imachi H."/>
            <person name="Sekiguchi Y."/>
            <person name="Ohashi A."/>
            <person name="Harada H."/>
            <person name="Kamagata Y."/>
        </authorList>
    </citation>
    <scope>NUCLEOTIDE SEQUENCE [LARGE SCALE GENOMIC DNA]</scope>
    <source>
        <strain evidence="23">DSM 17711 / JCM 13418 / NBRC 101707 / SANAE</strain>
    </source>
</reference>
<evidence type="ECO:0000256" key="6">
    <source>
        <dbReference type="ARBA" id="ARBA00022598"/>
    </source>
</evidence>
<keyword evidence="10 14" id="KW-0460">Magnesium</keyword>
<dbReference type="PATRIC" id="fig|304371.9.peg.2529"/>
<dbReference type="FunFam" id="3.10.20.70:FF:000005">
    <property type="entry name" value="Glutamine synthetase"/>
    <property type="match status" value="1"/>
</dbReference>
<feature type="binding site" evidence="14">
    <location>
        <position position="334"/>
    </location>
    <ligand>
        <name>Mg(2+)</name>
        <dbReference type="ChEBI" id="CHEBI:18420"/>
        <label>1</label>
    </ligand>
</feature>
<evidence type="ECO:0000259" key="21">
    <source>
        <dbReference type="PROSITE" id="PS51987"/>
    </source>
</evidence>
<organism evidence="22 23">
    <name type="scientific">Methanocella paludicola (strain DSM 17711 / JCM 13418 / NBRC 101707 / SANAE)</name>
    <dbReference type="NCBI Taxonomy" id="304371"/>
    <lineage>
        <taxon>Archaea</taxon>
        <taxon>Methanobacteriati</taxon>
        <taxon>Methanobacteriota</taxon>
        <taxon>Stenosarchaea group</taxon>
        <taxon>Methanomicrobia</taxon>
        <taxon>Methanocellales</taxon>
        <taxon>Methanocellaceae</taxon>
        <taxon>Methanocella</taxon>
    </lineage>
</organism>
<dbReference type="EMBL" id="AP011532">
    <property type="protein sequence ID" value="BAI62552.1"/>
    <property type="molecule type" value="Genomic_DNA"/>
</dbReference>
<feature type="binding site" evidence="13">
    <location>
        <begin position="246"/>
        <end position="248"/>
    </location>
    <ligand>
        <name>ATP</name>
        <dbReference type="ChEBI" id="CHEBI:30616"/>
    </ligand>
</feature>
<dbReference type="Proteomes" id="UP000001882">
    <property type="component" value="Chromosome"/>
</dbReference>
<evidence type="ECO:0000256" key="18">
    <source>
        <dbReference type="RuleBase" id="RU000385"/>
    </source>
</evidence>
<evidence type="ECO:0000259" key="20">
    <source>
        <dbReference type="PROSITE" id="PS51986"/>
    </source>
</evidence>
<dbReference type="EC" id="6.3.1.2" evidence="3 19"/>
<evidence type="ECO:0000256" key="4">
    <source>
        <dbReference type="ARBA" id="ARBA00021364"/>
    </source>
</evidence>
<dbReference type="GO" id="GO:0046872">
    <property type="term" value="F:metal ion binding"/>
    <property type="evidence" value="ECO:0007669"/>
    <property type="project" value="UniProtKB-KW"/>
</dbReference>
<feature type="binding site" evidence="14">
    <location>
        <position position="131"/>
    </location>
    <ligand>
        <name>Mg(2+)</name>
        <dbReference type="ChEBI" id="CHEBI:18420"/>
        <label>1</label>
    </ligand>
</feature>
<feature type="binding site" evidence="13">
    <location>
        <position position="183"/>
    </location>
    <ligand>
        <name>ATP</name>
        <dbReference type="ChEBI" id="CHEBI:30616"/>
    </ligand>
</feature>
<dbReference type="GO" id="GO:0006542">
    <property type="term" value="P:glutamine biosynthetic process"/>
    <property type="evidence" value="ECO:0007669"/>
    <property type="project" value="InterPro"/>
</dbReference>
<dbReference type="InterPro" id="IPR004809">
    <property type="entry name" value="Gln_synth_I"/>
</dbReference>
<keyword evidence="6 19" id="KW-0436">Ligase</keyword>
<dbReference type="FunCoup" id="D1Z1I0">
    <property type="interactions" value="93"/>
</dbReference>
<dbReference type="SUPFAM" id="SSF54368">
    <property type="entry name" value="Glutamine synthetase, N-terminal domain"/>
    <property type="match status" value="1"/>
</dbReference>
<dbReference type="InterPro" id="IPR008146">
    <property type="entry name" value="Gln_synth_cat_dom"/>
</dbReference>
<dbReference type="SMART" id="SM01230">
    <property type="entry name" value="Gln-synt_C"/>
    <property type="match status" value="1"/>
</dbReference>
<dbReference type="STRING" id="304371.MCP_2480"/>
<evidence type="ECO:0000256" key="3">
    <source>
        <dbReference type="ARBA" id="ARBA00012937"/>
    </source>
</evidence>
<evidence type="ECO:0000256" key="5">
    <source>
        <dbReference type="ARBA" id="ARBA00022490"/>
    </source>
</evidence>
<feature type="binding site" evidence="12">
    <location>
        <position position="305"/>
    </location>
    <ligand>
        <name>L-glutamate</name>
        <dbReference type="ChEBI" id="CHEBI:29985"/>
    </ligand>
</feature>
<dbReference type="InParanoid" id="D1Z1I0"/>
<protein>
    <recommendedName>
        <fullName evidence="4 19">Glutamine synthetase</fullName>
        <ecNumber evidence="3 19">6.3.1.2</ecNumber>
    </recommendedName>
</protein>
<feature type="binding site" evidence="12">
    <location>
        <position position="317"/>
    </location>
    <ligand>
        <name>L-glutamate</name>
        <dbReference type="ChEBI" id="CHEBI:29985"/>
    </ligand>
</feature>
<name>D1Z1I0_METPS</name>